<name>A0ABP5RKH4_9ACTN</name>
<keyword evidence="4" id="KW-0238">DNA-binding</keyword>
<dbReference type="InterPro" id="IPR013249">
    <property type="entry name" value="RNA_pol_sigma70_r4_t2"/>
</dbReference>
<dbReference type="InterPro" id="IPR013325">
    <property type="entry name" value="RNA_pol_sigma_r2"/>
</dbReference>
<dbReference type="InterPro" id="IPR007627">
    <property type="entry name" value="RNA_pol_sigma70_r2"/>
</dbReference>
<evidence type="ECO:0000313" key="8">
    <source>
        <dbReference type="EMBL" id="GAA2264685.1"/>
    </source>
</evidence>
<gene>
    <name evidence="8" type="ORF">GCM10010430_56730</name>
</gene>
<dbReference type="NCBIfam" id="TIGR02937">
    <property type="entry name" value="sigma70-ECF"/>
    <property type="match status" value="1"/>
</dbReference>
<dbReference type="Gene3D" id="1.10.10.10">
    <property type="entry name" value="Winged helix-like DNA-binding domain superfamily/Winged helix DNA-binding domain"/>
    <property type="match status" value="1"/>
</dbReference>
<dbReference type="Gene3D" id="1.10.1740.10">
    <property type="match status" value="1"/>
</dbReference>
<dbReference type="InterPro" id="IPR014284">
    <property type="entry name" value="RNA_pol_sigma-70_dom"/>
</dbReference>
<protein>
    <submittedName>
        <fullName evidence="8">SigE family RNA polymerase sigma factor</fullName>
    </submittedName>
</protein>
<dbReference type="InterPro" id="IPR039425">
    <property type="entry name" value="RNA_pol_sigma-70-like"/>
</dbReference>
<dbReference type="SUPFAM" id="SSF88659">
    <property type="entry name" value="Sigma3 and sigma4 domains of RNA polymerase sigma factors"/>
    <property type="match status" value="1"/>
</dbReference>
<dbReference type="RefSeq" id="WP_344639348.1">
    <property type="nucleotide sequence ID" value="NZ_BAAATR010000031.1"/>
</dbReference>
<evidence type="ECO:0000256" key="1">
    <source>
        <dbReference type="ARBA" id="ARBA00010641"/>
    </source>
</evidence>
<proteinExistence type="inferred from homology"/>
<feature type="domain" description="RNA polymerase sigma factor 70 region 4 type 2" evidence="7">
    <location>
        <begin position="102"/>
        <end position="151"/>
    </location>
</feature>
<accession>A0ABP5RKH4</accession>
<evidence type="ECO:0000256" key="4">
    <source>
        <dbReference type="ARBA" id="ARBA00023125"/>
    </source>
</evidence>
<dbReference type="PANTHER" id="PTHR43133:SF50">
    <property type="entry name" value="ECF RNA POLYMERASE SIGMA FACTOR SIGM"/>
    <property type="match status" value="1"/>
</dbReference>
<dbReference type="SUPFAM" id="SSF88946">
    <property type="entry name" value="Sigma2 domain of RNA polymerase sigma factors"/>
    <property type="match status" value="1"/>
</dbReference>
<evidence type="ECO:0000259" key="7">
    <source>
        <dbReference type="Pfam" id="PF08281"/>
    </source>
</evidence>
<dbReference type="Pfam" id="PF04542">
    <property type="entry name" value="Sigma70_r2"/>
    <property type="match status" value="1"/>
</dbReference>
<keyword evidence="5" id="KW-0804">Transcription</keyword>
<comment type="similarity">
    <text evidence="1">Belongs to the sigma-70 factor family. ECF subfamily.</text>
</comment>
<dbReference type="PANTHER" id="PTHR43133">
    <property type="entry name" value="RNA POLYMERASE ECF-TYPE SIGMA FACTO"/>
    <property type="match status" value="1"/>
</dbReference>
<dbReference type="EMBL" id="BAAATR010000031">
    <property type="protein sequence ID" value="GAA2264685.1"/>
    <property type="molecule type" value="Genomic_DNA"/>
</dbReference>
<reference evidence="9" key="1">
    <citation type="journal article" date="2019" name="Int. J. Syst. Evol. Microbiol.">
        <title>The Global Catalogue of Microorganisms (GCM) 10K type strain sequencing project: providing services to taxonomists for standard genome sequencing and annotation.</title>
        <authorList>
            <consortium name="The Broad Institute Genomics Platform"/>
            <consortium name="The Broad Institute Genome Sequencing Center for Infectious Disease"/>
            <person name="Wu L."/>
            <person name="Ma J."/>
        </authorList>
    </citation>
    <scope>NUCLEOTIDE SEQUENCE [LARGE SCALE GENOMIC DNA]</scope>
    <source>
        <strain evidence="9">JCM 7356</strain>
    </source>
</reference>
<dbReference type="CDD" id="cd06171">
    <property type="entry name" value="Sigma70_r4"/>
    <property type="match status" value="1"/>
</dbReference>
<evidence type="ECO:0000259" key="6">
    <source>
        <dbReference type="Pfam" id="PF04542"/>
    </source>
</evidence>
<evidence type="ECO:0000256" key="3">
    <source>
        <dbReference type="ARBA" id="ARBA00023082"/>
    </source>
</evidence>
<keyword evidence="2" id="KW-0805">Transcription regulation</keyword>
<dbReference type="InterPro" id="IPR036388">
    <property type="entry name" value="WH-like_DNA-bd_sf"/>
</dbReference>
<evidence type="ECO:0000313" key="9">
    <source>
        <dbReference type="Proteomes" id="UP001500305"/>
    </source>
</evidence>
<keyword evidence="9" id="KW-1185">Reference proteome</keyword>
<evidence type="ECO:0000256" key="2">
    <source>
        <dbReference type="ARBA" id="ARBA00023015"/>
    </source>
</evidence>
<sequence>MRGEPEFIAFAEANVVRLRQIAYLMCRDWHLAQDLTQSTLTKMYVAWNRIGRKGPEDPFHYARKVLLNTLLDHRRLRSSSEIAVDHLPDRTAESDPTAVRLTLLDALGGLAPRDRAILLLRYWEDHSVETTAEILSVTPSLVKSRSMRALAVLREQLGNERELFFEDSGRESDLRLWSAAARA</sequence>
<comment type="caution">
    <text evidence="8">The sequence shown here is derived from an EMBL/GenBank/DDBJ whole genome shotgun (WGS) entry which is preliminary data.</text>
</comment>
<dbReference type="InterPro" id="IPR013324">
    <property type="entry name" value="RNA_pol_sigma_r3/r4-like"/>
</dbReference>
<keyword evidence="3" id="KW-0731">Sigma factor</keyword>
<feature type="domain" description="RNA polymerase sigma-70 region 2" evidence="6">
    <location>
        <begin position="12"/>
        <end position="77"/>
    </location>
</feature>
<evidence type="ECO:0000256" key="5">
    <source>
        <dbReference type="ARBA" id="ARBA00023163"/>
    </source>
</evidence>
<dbReference type="Proteomes" id="UP001500305">
    <property type="component" value="Unassembled WGS sequence"/>
</dbReference>
<organism evidence="8 9">
    <name type="scientific">Kitasatospora cystarginea</name>
    <dbReference type="NCBI Taxonomy" id="58350"/>
    <lineage>
        <taxon>Bacteria</taxon>
        <taxon>Bacillati</taxon>
        <taxon>Actinomycetota</taxon>
        <taxon>Actinomycetes</taxon>
        <taxon>Kitasatosporales</taxon>
        <taxon>Streptomycetaceae</taxon>
        <taxon>Kitasatospora</taxon>
    </lineage>
</organism>
<dbReference type="Pfam" id="PF08281">
    <property type="entry name" value="Sigma70_r4_2"/>
    <property type="match status" value="1"/>
</dbReference>